<feature type="transmembrane region" description="Helical" evidence="6">
    <location>
        <begin position="128"/>
        <end position="150"/>
    </location>
</feature>
<dbReference type="GO" id="GO:0000139">
    <property type="term" value="C:Golgi membrane"/>
    <property type="evidence" value="ECO:0007669"/>
    <property type="project" value="TreeGrafter"/>
</dbReference>
<feature type="transmembrane region" description="Helical" evidence="6">
    <location>
        <begin position="95"/>
        <end position="116"/>
    </location>
</feature>
<evidence type="ECO:0000313" key="7">
    <source>
        <dbReference type="EMBL" id="BBN10624.1"/>
    </source>
</evidence>
<name>A0A176W7T0_MARPO</name>
<feature type="transmembrane region" description="Helical" evidence="6">
    <location>
        <begin position="6"/>
        <end position="31"/>
    </location>
</feature>
<keyword evidence="5 6" id="KW-0472">Membrane</keyword>
<dbReference type="PANTHER" id="PTHR13144:SF0">
    <property type="entry name" value="PROTEIN TEX261"/>
    <property type="match status" value="1"/>
</dbReference>
<dbReference type="EMBL" id="AP019870">
    <property type="protein sequence ID" value="BBN10624.1"/>
    <property type="molecule type" value="Genomic_DNA"/>
</dbReference>
<evidence type="ECO:0000256" key="6">
    <source>
        <dbReference type="SAM" id="Phobius"/>
    </source>
</evidence>
<dbReference type="GO" id="GO:0030134">
    <property type="term" value="C:COPII-coated ER to Golgi transport vesicle"/>
    <property type="evidence" value="ECO:0007669"/>
    <property type="project" value="TreeGrafter"/>
</dbReference>
<dbReference type="Proteomes" id="UP000077202">
    <property type="component" value="Unassembled WGS sequence"/>
</dbReference>
<keyword evidence="9" id="KW-1185">Reference proteome</keyword>
<proteinExistence type="inferred from homology"/>
<dbReference type="GO" id="GO:0005789">
    <property type="term" value="C:endoplasmic reticulum membrane"/>
    <property type="evidence" value="ECO:0007669"/>
    <property type="project" value="TreeGrafter"/>
</dbReference>
<evidence type="ECO:0000256" key="4">
    <source>
        <dbReference type="ARBA" id="ARBA00022989"/>
    </source>
</evidence>
<accession>A0A176W7T0</accession>
<evidence type="ECO:0000313" key="10">
    <source>
        <dbReference type="Proteomes" id="UP001162541"/>
    </source>
</evidence>
<dbReference type="EMBL" id="LVLJ01001739">
    <property type="protein sequence ID" value="OAE28455.1"/>
    <property type="molecule type" value="Genomic_DNA"/>
</dbReference>
<evidence type="ECO:0000313" key="9">
    <source>
        <dbReference type="Proteomes" id="UP000077202"/>
    </source>
</evidence>
<dbReference type="Pfam" id="PF04148">
    <property type="entry name" value="Erv26"/>
    <property type="match status" value="1"/>
</dbReference>
<reference evidence="10" key="3">
    <citation type="journal article" date="2020" name="Curr. Biol.">
        <title>Chromatin organization in early land plants reveals an ancestral association between H3K27me3, transposons, and constitutive heterochromatin.</title>
        <authorList>
            <person name="Montgomery S.A."/>
            <person name="Tanizawa Y."/>
            <person name="Galik B."/>
            <person name="Wang N."/>
            <person name="Ito T."/>
            <person name="Mochizuki T."/>
            <person name="Akimcheva S."/>
            <person name="Bowman J.L."/>
            <person name="Cognat V."/>
            <person name="Marechal-Drouard L."/>
            <person name="Ekker H."/>
            <person name="Hong S.F."/>
            <person name="Kohchi T."/>
            <person name="Lin S.S."/>
            <person name="Liu L.D."/>
            <person name="Nakamura Y."/>
            <person name="Valeeva L.R."/>
            <person name="Shakirov E.V."/>
            <person name="Shippen D.E."/>
            <person name="Wei W.L."/>
            <person name="Yagura M."/>
            <person name="Yamaoka S."/>
            <person name="Yamato K.T."/>
            <person name="Liu C."/>
            <person name="Berger F."/>
        </authorList>
    </citation>
    <scope>NUCLEOTIDE SEQUENCE [LARGE SCALE GENOMIC DNA]</scope>
    <source>
        <strain evidence="10">Tak-1</strain>
    </source>
</reference>
<dbReference type="Proteomes" id="UP001162541">
    <property type="component" value="Chromosome 5"/>
</dbReference>
<evidence type="ECO:0000256" key="1">
    <source>
        <dbReference type="ARBA" id="ARBA00004141"/>
    </source>
</evidence>
<keyword evidence="4 6" id="KW-1133">Transmembrane helix</keyword>
<comment type="similarity">
    <text evidence="2">Belongs to the SVP26 family.</text>
</comment>
<evidence type="ECO:0000256" key="2">
    <source>
        <dbReference type="ARBA" id="ARBA00008096"/>
    </source>
</evidence>
<dbReference type="InterPro" id="IPR007277">
    <property type="entry name" value="Svp26/Tex261"/>
</dbReference>
<dbReference type="AlphaFoldDB" id="A0A176W7T0"/>
<reference evidence="7" key="2">
    <citation type="journal article" date="2019" name="Curr. Biol.">
        <title>Chromatin organization in early land plants reveals an ancestral association between H3K27me3, transposons, and constitutive heterochromatin.</title>
        <authorList>
            <person name="Montgomery S.A."/>
            <person name="Tanizawa Y."/>
            <person name="Galik B."/>
            <person name="Wang N."/>
            <person name="Ito T."/>
            <person name="Mochizuki T."/>
            <person name="Akimcheva S."/>
            <person name="Bowman J."/>
            <person name="Cognat V."/>
            <person name="Drouard L."/>
            <person name="Ekker H."/>
            <person name="Houng S."/>
            <person name="Kohchi T."/>
            <person name="Lin S."/>
            <person name="Liu L.D."/>
            <person name="Nakamura Y."/>
            <person name="Valeeva L.R."/>
            <person name="Shakirov E.V."/>
            <person name="Shippen D.E."/>
            <person name="Wei W."/>
            <person name="Yagura M."/>
            <person name="Yamaoka S."/>
            <person name="Yamato K.T."/>
            <person name="Liu C."/>
            <person name="Berger F."/>
        </authorList>
    </citation>
    <scope>NUCLEOTIDE SEQUENCE [LARGE SCALE GENOMIC DNA]</scope>
    <source>
        <strain evidence="7">Tak-1</strain>
    </source>
</reference>
<gene>
    <name evidence="8" type="ORF">AXG93_115s1450</name>
    <name evidence="7" type="ORF">Mp_5g05130</name>
</gene>
<evidence type="ECO:0000313" key="8">
    <source>
        <dbReference type="EMBL" id="OAE28455.1"/>
    </source>
</evidence>
<dbReference type="GO" id="GO:0097020">
    <property type="term" value="F:COPII receptor activity"/>
    <property type="evidence" value="ECO:0007669"/>
    <property type="project" value="InterPro"/>
</dbReference>
<evidence type="ECO:0000256" key="3">
    <source>
        <dbReference type="ARBA" id="ARBA00022692"/>
    </source>
</evidence>
<protein>
    <recommendedName>
        <fullName evidence="11">Transmembrane adaptor Erv26</fullName>
    </recommendedName>
</protein>
<evidence type="ECO:0000256" key="5">
    <source>
        <dbReference type="ARBA" id="ARBA00023136"/>
    </source>
</evidence>
<evidence type="ECO:0008006" key="11">
    <source>
        <dbReference type="Google" id="ProtNLM"/>
    </source>
</evidence>
<dbReference type="GO" id="GO:0006888">
    <property type="term" value="P:endoplasmic reticulum to Golgi vesicle-mediated transport"/>
    <property type="evidence" value="ECO:0007669"/>
    <property type="project" value="InterPro"/>
</dbReference>
<organism evidence="8 9">
    <name type="scientific">Marchantia polymorpha subsp. ruderalis</name>
    <dbReference type="NCBI Taxonomy" id="1480154"/>
    <lineage>
        <taxon>Eukaryota</taxon>
        <taxon>Viridiplantae</taxon>
        <taxon>Streptophyta</taxon>
        <taxon>Embryophyta</taxon>
        <taxon>Marchantiophyta</taxon>
        <taxon>Marchantiopsida</taxon>
        <taxon>Marchantiidae</taxon>
        <taxon>Marchantiales</taxon>
        <taxon>Marchantiaceae</taxon>
        <taxon>Marchantia</taxon>
    </lineage>
</organism>
<comment type="subcellular location">
    <subcellularLocation>
        <location evidence="1">Membrane</location>
        <topology evidence="1">Multi-pass membrane protein</topology>
    </subcellularLocation>
</comment>
<reference evidence="8 9" key="1">
    <citation type="submission" date="2016-03" db="EMBL/GenBank/DDBJ databases">
        <title>Mechanisms controlling the formation of the plant cell surface in tip-growing cells are functionally conserved among land plants.</title>
        <authorList>
            <person name="Honkanen S."/>
            <person name="Jones V.A."/>
            <person name="Morieri G."/>
            <person name="Champion C."/>
            <person name="Hetherington A.J."/>
            <person name="Kelly S."/>
            <person name="Saint-Marcoux D."/>
            <person name="Proust H."/>
            <person name="Prescott H."/>
            <person name="Dolan L."/>
        </authorList>
    </citation>
    <scope>NUCLEOTIDE SEQUENCE [LARGE SCALE GENOMIC DNA]</scope>
    <source>
        <strain evidence="9">cv. Tak-1 and cv. Tak-2</strain>
        <tissue evidence="8">Whole gametophyte</tissue>
    </source>
</reference>
<dbReference type="PANTHER" id="PTHR13144">
    <property type="entry name" value="TEX261 PROTEIN"/>
    <property type="match status" value="1"/>
</dbReference>
<sequence>MTVAPLVVYAGFYLFLVFFAICLATGLYYVAEIVEEYTRLTRKVINYTIKVVIGIHLLLLVWDRLPILCIAFGVGAHVFYYRMLKTFPYITLTSVDFIGSACLLVISHLVWFQFFLRDPRCAYVSVEWMLGFMLIMLWIVPFAFFISLAANESVLPGAGGPYPYQGYSRLDAESSSSGSNAHSHSSGGGRRTRSTFLNFFNFVRKKKDVLLPQVTSRLPSQYLGQGSNSKAY</sequence>
<keyword evidence="3 6" id="KW-0812">Transmembrane</keyword>